<evidence type="ECO:0000313" key="1">
    <source>
        <dbReference type="EMBL" id="MVN89622.1"/>
    </source>
</evidence>
<accession>A0A6I4I3B4</accession>
<organism evidence="1 2">
    <name type="scientific">Mucilaginibacter aquatilis</name>
    <dbReference type="NCBI Taxonomy" id="1517760"/>
    <lineage>
        <taxon>Bacteria</taxon>
        <taxon>Pseudomonadati</taxon>
        <taxon>Bacteroidota</taxon>
        <taxon>Sphingobacteriia</taxon>
        <taxon>Sphingobacteriales</taxon>
        <taxon>Sphingobacteriaceae</taxon>
        <taxon>Mucilaginibacter</taxon>
    </lineage>
</organism>
<dbReference type="AlphaFoldDB" id="A0A6I4I3B4"/>
<dbReference type="Proteomes" id="UP000434850">
    <property type="component" value="Unassembled WGS sequence"/>
</dbReference>
<sequence length="159" mass="17996">MSFTSWLKKIWKQIKALFDRIPAEIKSALQIGVVVTENLKNFVESPIADLLTAVIPGDVDDSIKKILREKLPILLTELKLADTCSNSENANKVVSCAIEQLRLMDGNLKNATLHNLSVLISQLASDGKLDWKDGAYVMEWYYQHEFKNKVIKHPLNSQM</sequence>
<name>A0A6I4I3B4_9SPHI</name>
<dbReference type="RefSeq" id="WP_157539422.1">
    <property type="nucleotide sequence ID" value="NZ_WQLA01000001.1"/>
</dbReference>
<proteinExistence type="predicted"/>
<evidence type="ECO:0000313" key="2">
    <source>
        <dbReference type="Proteomes" id="UP000434850"/>
    </source>
</evidence>
<reference evidence="1 2" key="1">
    <citation type="submission" date="2019-12" db="EMBL/GenBank/DDBJ databases">
        <title>Mucilaginibacter sp. HME9299 genome sequencing and assembly.</title>
        <authorList>
            <person name="Kang H."/>
            <person name="Kim H."/>
            <person name="Joh K."/>
        </authorList>
    </citation>
    <scope>NUCLEOTIDE SEQUENCE [LARGE SCALE GENOMIC DNA]</scope>
    <source>
        <strain evidence="1 2">HME9299</strain>
    </source>
</reference>
<comment type="caution">
    <text evidence="1">The sequence shown here is derived from an EMBL/GenBank/DDBJ whole genome shotgun (WGS) entry which is preliminary data.</text>
</comment>
<gene>
    <name evidence="1" type="ORF">GO816_00615</name>
</gene>
<dbReference type="OrthoDB" id="796201at2"/>
<dbReference type="EMBL" id="WQLA01000001">
    <property type="protein sequence ID" value="MVN89622.1"/>
    <property type="molecule type" value="Genomic_DNA"/>
</dbReference>
<protein>
    <submittedName>
        <fullName evidence="1">Uncharacterized protein</fullName>
    </submittedName>
</protein>
<keyword evidence="2" id="KW-1185">Reference proteome</keyword>